<proteinExistence type="predicted"/>
<organism evidence="2 3">
    <name type="scientific">Lactococcus cremoris subsp. cremoris GE214</name>
    <dbReference type="NCBI Taxonomy" id="1415168"/>
    <lineage>
        <taxon>Bacteria</taxon>
        <taxon>Bacillati</taxon>
        <taxon>Bacillota</taxon>
        <taxon>Bacilli</taxon>
        <taxon>Lactobacillales</taxon>
        <taxon>Streptococcaceae</taxon>
        <taxon>Lactococcus</taxon>
        <taxon>Lactococcus cremoris subsp. cremoris</taxon>
    </lineage>
</organism>
<gene>
    <name evidence="2" type="ORF">U725_01665</name>
</gene>
<dbReference type="SUPFAM" id="SSF47598">
    <property type="entry name" value="Ribbon-helix-helix"/>
    <property type="match status" value="1"/>
</dbReference>
<name>A0A084AA65_LACLC</name>
<dbReference type="InterPro" id="IPR013321">
    <property type="entry name" value="Arc_rbn_hlx_hlx"/>
</dbReference>
<dbReference type="InterPro" id="IPR011686">
    <property type="entry name" value="Omega_repress"/>
</dbReference>
<sequence>MGLDDFLEKTGKKETPFEVKEKILQPTKLIKVDEDIHKDLKIYSARTGKNIKETAEQAIREFLERNS</sequence>
<dbReference type="GO" id="GO:0006355">
    <property type="term" value="P:regulation of DNA-templated transcription"/>
    <property type="evidence" value="ECO:0007669"/>
    <property type="project" value="InterPro"/>
</dbReference>
<evidence type="ECO:0000313" key="2">
    <source>
        <dbReference type="EMBL" id="KEY62194.1"/>
    </source>
</evidence>
<comment type="caution">
    <text evidence="2">The sequence shown here is derived from an EMBL/GenBank/DDBJ whole genome shotgun (WGS) entry which is preliminary data.</text>
</comment>
<dbReference type="Gene3D" id="1.10.1220.10">
    <property type="entry name" value="Met repressor-like"/>
    <property type="match status" value="1"/>
</dbReference>
<evidence type="ECO:0000313" key="3">
    <source>
        <dbReference type="Proteomes" id="UP000028401"/>
    </source>
</evidence>
<dbReference type="RefSeq" id="WP_042748427.1">
    <property type="nucleotide sequence ID" value="NZ_AZSI01000052.1"/>
</dbReference>
<dbReference type="PATRIC" id="fig|1415168.3.peg.1738"/>
<dbReference type="EMBL" id="AZSI01000052">
    <property type="protein sequence ID" value="KEY62194.1"/>
    <property type="molecule type" value="Genomic_DNA"/>
</dbReference>
<evidence type="ECO:0000259" key="1">
    <source>
        <dbReference type="Pfam" id="PF07764"/>
    </source>
</evidence>
<reference evidence="2 3" key="1">
    <citation type="submission" date="2014-06" db="EMBL/GenBank/DDBJ databases">
        <title>Draft genome sequence of the putrescine producing strain Lactococcus lactis subsp cremoris GE214.</title>
        <authorList>
            <person name="Ladero V."/>
            <person name="Linares D.M."/>
            <person name="del Rio B."/>
            <person name="Mayo B."/>
            <person name="Martin M.C."/>
            <person name="Fernandez M."/>
            <person name="Alvarez M.A."/>
        </authorList>
    </citation>
    <scope>NUCLEOTIDE SEQUENCE [LARGE SCALE GENOMIC DNA]</scope>
    <source>
        <strain evidence="2 3">GE214</strain>
    </source>
</reference>
<protein>
    <submittedName>
        <fullName evidence="2">Transcriptional repressor</fullName>
    </submittedName>
</protein>
<dbReference type="AlphaFoldDB" id="A0A084AA65"/>
<feature type="domain" description="Omega transcriptional repressor" evidence="1">
    <location>
        <begin position="7"/>
        <end position="64"/>
    </location>
</feature>
<accession>A0A084AA65</accession>
<dbReference type="Pfam" id="PF07764">
    <property type="entry name" value="Omega_Repress"/>
    <property type="match status" value="1"/>
</dbReference>
<dbReference type="Proteomes" id="UP000028401">
    <property type="component" value="Unassembled WGS sequence"/>
</dbReference>
<dbReference type="InterPro" id="IPR010985">
    <property type="entry name" value="Ribbon_hlx_hlx"/>
</dbReference>